<dbReference type="PANTHER" id="PTHR35400:SF1">
    <property type="entry name" value="SLR1083 PROTEIN"/>
    <property type="match status" value="1"/>
</dbReference>
<name>A0ABR9UBB6_9CYAN</name>
<keyword evidence="2" id="KW-0255">Endonuclease</keyword>
<keyword evidence="2" id="KW-0378">Hydrolase</keyword>
<keyword evidence="2" id="KW-0540">Nuclease</keyword>
<sequence>MSVPLLRRLFTVKEYHKIVEAGVFSPDDQIELIQGEIIKMSPIGKRHAATVNRLVRLFTQLLGEDIILSPQNPIELNNNSEPQPDIALLLPRSDFYESKLPQPQDVLLLVEVADTTANYDREVKIPIYAQGSILEVWLVDLNQQCVEVYREPISNRYQNMQKLRRGDFLFIQFFPNFSISVDQVLGKIV</sequence>
<dbReference type="SUPFAM" id="SSF52980">
    <property type="entry name" value="Restriction endonuclease-like"/>
    <property type="match status" value="1"/>
</dbReference>
<dbReference type="RefSeq" id="WP_193869066.1">
    <property type="nucleotide sequence ID" value="NZ_JADEWU010000017.1"/>
</dbReference>
<dbReference type="Proteomes" id="UP000640725">
    <property type="component" value="Unassembled WGS sequence"/>
</dbReference>
<comment type="caution">
    <text evidence="2">The sequence shown here is derived from an EMBL/GenBank/DDBJ whole genome shotgun (WGS) entry which is preliminary data.</text>
</comment>
<evidence type="ECO:0000313" key="3">
    <source>
        <dbReference type="Proteomes" id="UP000640725"/>
    </source>
</evidence>
<accession>A0ABR9UBB6</accession>
<reference evidence="2 3" key="1">
    <citation type="submission" date="2020-10" db="EMBL/GenBank/DDBJ databases">
        <authorList>
            <person name="Castelo-Branco R."/>
            <person name="Eusebio N."/>
            <person name="Adriana R."/>
            <person name="Vieira A."/>
            <person name="Brugerolle De Fraissinette N."/>
            <person name="Rezende De Castro R."/>
            <person name="Schneider M.P."/>
            <person name="Vasconcelos V."/>
            <person name="Leao P.N."/>
        </authorList>
    </citation>
    <scope>NUCLEOTIDE SEQUENCE [LARGE SCALE GENOMIC DNA]</scope>
    <source>
        <strain evidence="2 3">LEGE 06226</strain>
    </source>
</reference>
<dbReference type="InterPro" id="IPR012296">
    <property type="entry name" value="Nuclease_put_TT1808"/>
</dbReference>
<dbReference type="InterPro" id="IPR008538">
    <property type="entry name" value="Uma2"/>
</dbReference>
<dbReference type="PANTHER" id="PTHR35400">
    <property type="entry name" value="SLR1083 PROTEIN"/>
    <property type="match status" value="1"/>
</dbReference>
<evidence type="ECO:0000313" key="2">
    <source>
        <dbReference type="EMBL" id="MBE9143486.1"/>
    </source>
</evidence>
<proteinExistence type="predicted"/>
<dbReference type="InterPro" id="IPR011335">
    <property type="entry name" value="Restrct_endonuc-II-like"/>
</dbReference>
<keyword evidence="3" id="KW-1185">Reference proteome</keyword>
<organism evidence="2 3">
    <name type="scientific">Planktothrix mougeotii LEGE 06226</name>
    <dbReference type="NCBI Taxonomy" id="1828728"/>
    <lineage>
        <taxon>Bacteria</taxon>
        <taxon>Bacillati</taxon>
        <taxon>Cyanobacteriota</taxon>
        <taxon>Cyanophyceae</taxon>
        <taxon>Oscillatoriophycideae</taxon>
        <taxon>Oscillatoriales</taxon>
        <taxon>Microcoleaceae</taxon>
        <taxon>Planktothrix</taxon>
    </lineage>
</organism>
<gene>
    <name evidence="2" type="ORF">IQ236_09640</name>
</gene>
<dbReference type="GO" id="GO:0004519">
    <property type="term" value="F:endonuclease activity"/>
    <property type="evidence" value="ECO:0007669"/>
    <property type="project" value="UniProtKB-KW"/>
</dbReference>
<dbReference type="Pfam" id="PF05685">
    <property type="entry name" value="Uma2"/>
    <property type="match status" value="1"/>
</dbReference>
<protein>
    <submittedName>
        <fullName evidence="2">Uma2 family endonuclease</fullName>
    </submittedName>
</protein>
<dbReference type="CDD" id="cd06260">
    <property type="entry name" value="DUF820-like"/>
    <property type="match status" value="1"/>
</dbReference>
<dbReference type="Gene3D" id="3.90.1570.10">
    <property type="entry name" value="tt1808, chain A"/>
    <property type="match status" value="1"/>
</dbReference>
<evidence type="ECO:0000259" key="1">
    <source>
        <dbReference type="Pfam" id="PF05685"/>
    </source>
</evidence>
<feature type="domain" description="Putative restriction endonuclease" evidence="1">
    <location>
        <begin position="13"/>
        <end position="181"/>
    </location>
</feature>
<dbReference type="EMBL" id="JADEWU010000017">
    <property type="protein sequence ID" value="MBE9143486.1"/>
    <property type="molecule type" value="Genomic_DNA"/>
</dbReference>